<dbReference type="Gene3D" id="3.30.40.10">
    <property type="entry name" value="Zinc/RING finger domain, C3HC4 (zinc finger)"/>
    <property type="match status" value="1"/>
</dbReference>
<comment type="caution">
    <text evidence="11">The sequence shown here is derived from an EMBL/GenBank/DDBJ whole genome shotgun (WGS) entry which is preliminary data.</text>
</comment>
<evidence type="ECO:0000256" key="3">
    <source>
        <dbReference type="ARBA" id="ARBA00022737"/>
    </source>
</evidence>
<evidence type="ECO:0000313" key="11">
    <source>
        <dbReference type="EMBL" id="TVU03838.1"/>
    </source>
</evidence>
<evidence type="ECO:0000313" key="12">
    <source>
        <dbReference type="Proteomes" id="UP000324897"/>
    </source>
</evidence>
<dbReference type="PROSITE" id="PS50089">
    <property type="entry name" value="ZF_RING_2"/>
    <property type="match status" value="1"/>
</dbReference>
<dbReference type="PANTHER" id="PTHR11224:SF46">
    <property type="entry name" value="E3 UBIQUITIN-PROTEIN LIGASE MAKORIN"/>
    <property type="match status" value="1"/>
</dbReference>
<evidence type="ECO:0008006" key="13">
    <source>
        <dbReference type="Google" id="ProtNLM"/>
    </source>
</evidence>
<keyword evidence="5 7" id="KW-0862">Zinc</keyword>
<keyword evidence="1" id="KW-0808">Transferase</keyword>
<accession>A0A5J9SXS3</accession>
<dbReference type="GO" id="GO:0003677">
    <property type="term" value="F:DNA binding"/>
    <property type="evidence" value="ECO:0007669"/>
    <property type="project" value="UniProtKB-KW"/>
</dbReference>
<dbReference type="InterPro" id="IPR036855">
    <property type="entry name" value="Znf_CCCH_sf"/>
</dbReference>
<dbReference type="Gene3D" id="4.10.1000.10">
    <property type="entry name" value="Zinc finger, CCCH-type"/>
    <property type="match status" value="1"/>
</dbReference>
<sequence>MSKRVPCKFFLHGACFKGDHCEFSHDCNDQSDNVCTFYQKGACSYGSHCRYEHIEANRNHPQPSTTVGARAASSSSELVSSSGRPQCRECQTVACNQVQKICKPTTALSPRRPVWKVDCHEHNNPEDRNSNPSDQTVQNQTSECPAHLPICSFAAAGTCPYGKDCSQMHGDLCTFCEKQCLHPYRPNESGVHIKLCKKNSRCLEALRKSGEIECGVCLDRVLSKPTAAERRFGLLSDCDHSFCISCIRNWRSTSPTSGMDVNTTLRACPVCRKLSYYVVPSVTWYFSKEEKQEIIEGYKAKLKSIACKYFDFGKGTCPFGSICFYKNVSIRSQTVDPTAINFPHPSLNSPLSPLLYRLLPRHPDQGRRSRLLPGDAVVDCPSRPEAAAAALAARNSGVGTWRGSGGHWASRSLDEADHSTAAATAPRVALPAPLRQRAPVRPPHARRHRPSPHPGCRLQELNRVAASTAHPGSLGLAAATARPGFLVLAAATARPCCLVRAIAAARPSSLSLPADLRKAWVSAMETGKRGARRTCELPGALRPRDDPGLPSLSFEQRRPRPPLLHRAGAWLAPHAYRDGRLEEVELHDDDDSTAIANIRMSYLLSRLRV</sequence>
<organism evidence="11 12">
    <name type="scientific">Eragrostis curvula</name>
    <name type="common">weeping love grass</name>
    <dbReference type="NCBI Taxonomy" id="38414"/>
    <lineage>
        <taxon>Eukaryota</taxon>
        <taxon>Viridiplantae</taxon>
        <taxon>Streptophyta</taxon>
        <taxon>Embryophyta</taxon>
        <taxon>Tracheophyta</taxon>
        <taxon>Spermatophyta</taxon>
        <taxon>Magnoliopsida</taxon>
        <taxon>Liliopsida</taxon>
        <taxon>Poales</taxon>
        <taxon>Poaceae</taxon>
        <taxon>PACMAD clade</taxon>
        <taxon>Chloridoideae</taxon>
        <taxon>Eragrostideae</taxon>
        <taxon>Eragrostidinae</taxon>
        <taxon>Eragrostis</taxon>
    </lineage>
</organism>
<dbReference type="SUPFAM" id="SSF90229">
    <property type="entry name" value="CCCH zinc finger"/>
    <property type="match status" value="2"/>
</dbReference>
<dbReference type="InterPro" id="IPR041367">
    <property type="entry name" value="Znf-CCCH_4"/>
</dbReference>
<keyword evidence="2 7" id="KW-0479">Metal-binding</keyword>
<dbReference type="InterPro" id="IPR013083">
    <property type="entry name" value="Znf_RING/FYVE/PHD"/>
</dbReference>
<evidence type="ECO:0000256" key="5">
    <source>
        <dbReference type="ARBA" id="ARBA00022833"/>
    </source>
</evidence>
<protein>
    <recommendedName>
        <fullName evidence="13">RING-type E3 ubiquitin transferase</fullName>
    </recommendedName>
</protein>
<dbReference type="PROSITE" id="PS00518">
    <property type="entry name" value="ZF_RING_1"/>
    <property type="match status" value="1"/>
</dbReference>
<dbReference type="PROSITE" id="PS50103">
    <property type="entry name" value="ZF_C3H1"/>
    <property type="match status" value="4"/>
</dbReference>
<dbReference type="OrthoDB" id="411372at2759"/>
<evidence type="ECO:0000256" key="7">
    <source>
        <dbReference type="PROSITE-ProRule" id="PRU00723"/>
    </source>
</evidence>
<reference evidence="11 12" key="1">
    <citation type="journal article" date="2019" name="Sci. Rep.">
        <title>A high-quality genome of Eragrostis curvula grass provides insights into Poaceae evolution and supports new strategies to enhance forage quality.</title>
        <authorList>
            <person name="Carballo J."/>
            <person name="Santos B.A.C.M."/>
            <person name="Zappacosta D."/>
            <person name="Garbus I."/>
            <person name="Selva J.P."/>
            <person name="Gallo C.A."/>
            <person name="Diaz A."/>
            <person name="Albertini E."/>
            <person name="Caccamo M."/>
            <person name="Echenique V."/>
        </authorList>
    </citation>
    <scope>NUCLEOTIDE SEQUENCE [LARGE SCALE GENOMIC DNA]</scope>
    <source>
        <strain evidence="12">cv. Victoria</strain>
        <tissue evidence="11">Leaf</tissue>
    </source>
</reference>
<evidence type="ECO:0000256" key="6">
    <source>
        <dbReference type="ARBA" id="ARBA00023125"/>
    </source>
</evidence>
<evidence type="ECO:0000259" key="9">
    <source>
        <dbReference type="PROSITE" id="PS50089"/>
    </source>
</evidence>
<feature type="zinc finger region" description="C3H1-type" evidence="7">
    <location>
        <begin position="29"/>
        <end position="56"/>
    </location>
</feature>
<dbReference type="AlphaFoldDB" id="A0A5J9SXS3"/>
<feature type="domain" description="C3H1-type" evidence="10">
    <location>
        <begin position="301"/>
        <end position="330"/>
    </location>
</feature>
<dbReference type="Pfam" id="PF13639">
    <property type="entry name" value="zf-RING_2"/>
    <property type="match status" value="1"/>
</dbReference>
<evidence type="ECO:0000256" key="2">
    <source>
        <dbReference type="ARBA" id="ARBA00022723"/>
    </source>
</evidence>
<dbReference type="InterPro" id="IPR000571">
    <property type="entry name" value="Znf_CCCH"/>
</dbReference>
<dbReference type="Proteomes" id="UP000324897">
    <property type="component" value="Unassembled WGS sequence"/>
</dbReference>
<dbReference type="CDD" id="cd16521">
    <property type="entry name" value="RING-HC_MKRN"/>
    <property type="match status" value="1"/>
</dbReference>
<proteinExistence type="predicted"/>
<dbReference type="GO" id="GO:0061630">
    <property type="term" value="F:ubiquitin protein ligase activity"/>
    <property type="evidence" value="ECO:0007669"/>
    <property type="project" value="InterPro"/>
</dbReference>
<evidence type="ECO:0000259" key="10">
    <source>
        <dbReference type="PROSITE" id="PS50103"/>
    </source>
</evidence>
<dbReference type="Gramene" id="TVU03838">
    <property type="protein sequence ID" value="TVU03838"/>
    <property type="gene ID" value="EJB05_50608"/>
</dbReference>
<feature type="region of interest" description="Disordered" evidence="8">
    <location>
        <begin position="119"/>
        <end position="139"/>
    </location>
</feature>
<feature type="compositionally biased region" description="Basic and acidic residues" evidence="8">
    <location>
        <begin position="119"/>
        <end position="129"/>
    </location>
</feature>
<keyword evidence="6" id="KW-0238">DNA-binding</keyword>
<dbReference type="Pfam" id="PF18044">
    <property type="entry name" value="zf-CCCH_4"/>
    <property type="match status" value="1"/>
</dbReference>
<name>A0A5J9SXS3_9POAL</name>
<feature type="domain" description="C3H1-type" evidence="10">
    <location>
        <begin position="29"/>
        <end position="56"/>
    </location>
</feature>
<keyword evidence="3" id="KW-0677">Repeat</keyword>
<feature type="domain" description="C3H1-type" evidence="10">
    <location>
        <begin position="1"/>
        <end position="28"/>
    </location>
</feature>
<feature type="domain" description="RING-type" evidence="9">
    <location>
        <begin position="214"/>
        <end position="272"/>
    </location>
</feature>
<evidence type="ECO:0000256" key="1">
    <source>
        <dbReference type="ARBA" id="ARBA00022679"/>
    </source>
</evidence>
<keyword evidence="4 7" id="KW-0863">Zinc-finger</keyword>
<feature type="zinc finger region" description="C3H1-type" evidence="7">
    <location>
        <begin position="1"/>
        <end position="28"/>
    </location>
</feature>
<dbReference type="EMBL" id="RWGY01000138">
    <property type="protein sequence ID" value="TVU03838.1"/>
    <property type="molecule type" value="Genomic_DNA"/>
</dbReference>
<dbReference type="GO" id="GO:0008270">
    <property type="term" value="F:zinc ion binding"/>
    <property type="evidence" value="ECO:0007669"/>
    <property type="project" value="UniProtKB-KW"/>
</dbReference>
<dbReference type="SMART" id="SM00184">
    <property type="entry name" value="RING"/>
    <property type="match status" value="1"/>
</dbReference>
<dbReference type="InterPro" id="IPR045072">
    <property type="entry name" value="MKRN-like"/>
</dbReference>
<gene>
    <name evidence="11" type="ORF">EJB05_50608</name>
</gene>
<dbReference type="InterPro" id="IPR017907">
    <property type="entry name" value="Znf_RING_CS"/>
</dbReference>
<feature type="zinc finger region" description="C3H1-type" evidence="7">
    <location>
        <begin position="145"/>
        <end position="172"/>
    </location>
</feature>
<keyword evidence="12" id="KW-1185">Reference proteome</keyword>
<dbReference type="GO" id="GO:0000209">
    <property type="term" value="P:protein polyubiquitination"/>
    <property type="evidence" value="ECO:0007669"/>
    <property type="project" value="InterPro"/>
</dbReference>
<feature type="compositionally biased region" description="Polar residues" evidence="8">
    <location>
        <begin position="130"/>
        <end position="139"/>
    </location>
</feature>
<feature type="domain" description="C3H1-type" evidence="10">
    <location>
        <begin position="145"/>
        <end position="172"/>
    </location>
</feature>
<dbReference type="SMART" id="SM00356">
    <property type="entry name" value="ZnF_C3H1"/>
    <property type="match status" value="4"/>
</dbReference>
<evidence type="ECO:0000256" key="8">
    <source>
        <dbReference type="SAM" id="MobiDB-lite"/>
    </source>
</evidence>
<feature type="zinc finger region" description="C3H1-type" evidence="7">
    <location>
        <begin position="301"/>
        <end position="330"/>
    </location>
</feature>
<dbReference type="PANTHER" id="PTHR11224">
    <property type="entry name" value="MAKORIN-RELATED"/>
    <property type="match status" value="1"/>
</dbReference>
<dbReference type="SUPFAM" id="SSF57850">
    <property type="entry name" value="RING/U-box"/>
    <property type="match status" value="1"/>
</dbReference>
<dbReference type="Pfam" id="PF00642">
    <property type="entry name" value="zf-CCCH"/>
    <property type="match status" value="1"/>
</dbReference>
<feature type="region of interest" description="Disordered" evidence="8">
    <location>
        <begin position="538"/>
        <end position="557"/>
    </location>
</feature>
<dbReference type="InterPro" id="IPR001841">
    <property type="entry name" value="Znf_RING"/>
</dbReference>
<evidence type="ECO:0000256" key="4">
    <source>
        <dbReference type="ARBA" id="ARBA00022771"/>
    </source>
</evidence>